<dbReference type="EMBL" id="KZ819189">
    <property type="protein sequence ID" value="PWZ01803.1"/>
    <property type="molecule type" value="Genomic_DNA"/>
</dbReference>
<evidence type="ECO:0000313" key="3">
    <source>
        <dbReference type="Proteomes" id="UP000246740"/>
    </source>
</evidence>
<dbReference type="AlphaFoldDB" id="A0A317XVG8"/>
<proteinExistence type="predicted"/>
<gene>
    <name evidence="2" type="ORF">BCV70DRAFT_51658</name>
</gene>
<protein>
    <submittedName>
        <fullName evidence="2">Uncharacterized protein</fullName>
    </submittedName>
</protein>
<feature type="region of interest" description="Disordered" evidence="1">
    <location>
        <begin position="1"/>
        <end position="39"/>
    </location>
</feature>
<accession>A0A317XVG8</accession>
<reference evidence="2 3" key="1">
    <citation type="journal article" date="2018" name="Mol. Biol. Evol.">
        <title>Broad Genomic Sampling Reveals a Smut Pathogenic Ancestry of the Fungal Clade Ustilaginomycotina.</title>
        <authorList>
            <person name="Kijpornyongpan T."/>
            <person name="Mondo S.J."/>
            <person name="Barry K."/>
            <person name="Sandor L."/>
            <person name="Lee J."/>
            <person name="Lipzen A."/>
            <person name="Pangilinan J."/>
            <person name="LaButti K."/>
            <person name="Hainaut M."/>
            <person name="Henrissat B."/>
            <person name="Grigoriev I.V."/>
            <person name="Spatafora J.W."/>
            <person name="Aime M.C."/>
        </authorList>
    </citation>
    <scope>NUCLEOTIDE SEQUENCE [LARGE SCALE GENOMIC DNA]</scope>
    <source>
        <strain evidence="2 3">MCA 3645</strain>
    </source>
</reference>
<evidence type="ECO:0000256" key="1">
    <source>
        <dbReference type="SAM" id="MobiDB-lite"/>
    </source>
</evidence>
<dbReference type="Proteomes" id="UP000246740">
    <property type="component" value="Unassembled WGS sequence"/>
</dbReference>
<organism evidence="2 3">
    <name type="scientific">Testicularia cyperi</name>
    <dbReference type="NCBI Taxonomy" id="1882483"/>
    <lineage>
        <taxon>Eukaryota</taxon>
        <taxon>Fungi</taxon>
        <taxon>Dikarya</taxon>
        <taxon>Basidiomycota</taxon>
        <taxon>Ustilaginomycotina</taxon>
        <taxon>Ustilaginomycetes</taxon>
        <taxon>Ustilaginales</taxon>
        <taxon>Anthracoideaceae</taxon>
        <taxon>Testicularia</taxon>
    </lineage>
</organism>
<dbReference type="InParanoid" id="A0A317XVG8"/>
<feature type="compositionally biased region" description="Basic and acidic residues" evidence="1">
    <location>
        <begin position="11"/>
        <end position="26"/>
    </location>
</feature>
<evidence type="ECO:0000313" key="2">
    <source>
        <dbReference type="EMBL" id="PWZ01803.1"/>
    </source>
</evidence>
<name>A0A317XVG8_9BASI</name>
<keyword evidence="3" id="KW-1185">Reference proteome</keyword>
<sequence length="136" mass="15627">MRQKGNQKQKGGVERQRPRGDTVGERRPKRKCSTSFPRQQDTCLKCKPRAGTDDYSSCSSMGFHAPCHRVITLEDNGRHVKYSCCPALLLYPVSCRRTSRHTQRHDLDEQAGAPEHFWLRSKRLQMLSAWSLVLLS</sequence>